<evidence type="ECO:0000313" key="2">
    <source>
        <dbReference type="EMBL" id="KAB1219673.1"/>
    </source>
</evidence>
<reference evidence="1" key="3">
    <citation type="submission" date="2019-09" db="EMBL/GenBank/DDBJ databases">
        <authorList>
            <person name="Gao Z."/>
        </authorList>
    </citation>
    <scope>NUCLEOTIDE SEQUENCE</scope>
    <source>
        <tissue evidence="1">Leaves</tissue>
    </source>
</reference>
<name>A0A6A1W5R9_9ROSI</name>
<keyword evidence="3" id="KW-1185">Reference proteome</keyword>
<accession>A0A6A1W5R9</accession>
<sequence length="138" mass="15880">MGILVNLKVDCYVYLVKLVYANFQYSKFEDATSYVNGKQLDLLVSSINSLVSAPNSGKKFFDTYGWIGMSEVERIDILRVVLDNPAINEVIRPIASDLTIPRRILYHMAATEKKKQWFPYGMFFTHMFHVLEVDMTGK</sequence>
<protein>
    <submittedName>
        <fullName evidence="1">Uncharacterized protein</fullName>
    </submittedName>
</protein>
<dbReference type="Proteomes" id="UP000516437">
    <property type="component" value="Chromosome 3"/>
</dbReference>
<organism evidence="1 3">
    <name type="scientific">Morella rubra</name>
    <name type="common">Chinese bayberry</name>
    <dbReference type="NCBI Taxonomy" id="262757"/>
    <lineage>
        <taxon>Eukaryota</taxon>
        <taxon>Viridiplantae</taxon>
        <taxon>Streptophyta</taxon>
        <taxon>Embryophyta</taxon>
        <taxon>Tracheophyta</taxon>
        <taxon>Spermatophyta</taxon>
        <taxon>Magnoliopsida</taxon>
        <taxon>eudicotyledons</taxon>
        <taxon>Gunneridae</taxon>
        <taxon>Pentapetalae</taxon>
        <taxon>rosids</taxon>
        <taxon>fabids</taxon>
        <taxon>Fagales</taxon>
        <taxon>Myricaceae</taxon>
        <taxon>Morella</taxon>
    </lineage>
</organism>
<dbReference type="EMBL" id="RXIC02000021">
    <property type="protein sequence ID" value="KAB1219673.1"/>
    <property type="molecule type" value="Genomic_DNA"/>
</dbReference>
<gene>
    <name evidence="2" type="ORF">CJ030_MR3G011067</name>
    <name evidence="1" type="ORF">CJ030_MR3G011074</name>
</gene>
<reference evidence="1" key="1">
    <citation type="submission" date="2018-07" db="EMBL/GenBank/DDBJ databases">
        <authorList>
            <person name="Gao Z.-S."/>
            <person name="Jia H.-M."/>
            <person name="Jia H.-J."/>
            <person name="Cai Q.-L."/>
            <person name="Wang Y."/>
            <person name="Zhao H.-B."/>
        </authorList>
    </citation>
    <scope>NUCLEOTIDE SEQUENCE</scope>
    <source>
        <tissue evidence="1">Leaves</tissue>
    </source>
</reference>
<dbReference type="EMBL" id="RXIC02000021">
    <property type="protein sequence ID" value="KAB1219666.1"/>
    <property type="molecule type" value="Genomic_DNA"/>
</dbReference>
<evidence type="ECO:0000313" key="1">
    <source>
        <dbReference type="EMBL" id="KAB1219666.1"/>
    </source>
</evidence>
<reference evidence="1 3" key="2">
    <citation type="journal article" date="2019" name="Plant Biotechnol. J.">
        <title>The red bayberry genome and genetic basis of sex determination.</title>
        <authorList>
            <person name="Jia H.M."/>
            <person name="Jia H.J."/>
            <person name="Cai Q.L."/>
            <person name="Wang Y."/>
            <person name="Zhao H.B."/>
            <person name="Yang W.F."/>
            <person name="Wang G.Y."/>
            <person name="Li Y.H."/>
            <person name="Zhan D.L."/>
            <person name="Shen Y.T."/>
            <person name="Niu Q.F."/>
            <person name="Chang L."/>
            <person name="Qiu J."/>
            <person name="Zhao L."/>
            <person name="Xie H.B."/>
            <person name="Fu W.Y."/>
            <person name="Jin J."/>
            <person name="Li X.W."/>
            <person name="Jiao Y."/>
            <person name="Zhou C.C."/>
            <person name="Tu T."/>
            <person name="Chai C.Y."/>
            <person name="Gao J.L."/>
            <person name="Fan L.J."/>
            <person name="van de Weg E."/>
            <person name="Wang J.Y."/>
            <person name="Gao Z.S."/>
        </authorList>
    </citation>
    <scope>NUCLEOTIDE SEQUENCE [LARGE SCALE GENOMIC DNA]</scope>
    <source>
        <tissue evidence="1">Leaves</tissue>
    </source>
</reference>
<comment type="caution">
    <text evidence="1">The sequence shown here is derived from an EMBL/GenBank/DDBJ whole genome shotgun (WGS) entry which is preliminary data.</text>
</comment>
<dbReference type="AlphaFoldDB" id="A0A6A1W5R9"/>
<evidence type="ECO:0000313" key="3">
    <source>
        <dbReference type="Proteomes" id="UP000516437"/>
    </source>
</evidence>
<proteinExistence type="predicted"/>